<keyword evidence="1 3" id="KW-0472">Membrane</keyword>
<keyword evidence="2" id="KW-0464">Manganese</keyword>
<feature type="domain" description="GGDEF" evidence="4">
    <location>
        <begin position="205"/>
        <end position="333"/>
    </location>
</feature>
<dbReference type="InterPro" id="IPR014528">
    <property type="entry name" value="GdpP/PdeA"/>
</dbReference>
<dbReference type="SUPFAM" id="SSF64182">
    <property type="entry name" value="DHH phosphoesterases"/>
    <property type="match status" value="1"/>
</dbReference>
<feature type="binding site" evidence="2">
    <location>
        <position position="473"/>
    </location>
    <ligand>
        <name>Mn(2+)</name>
        <dbReference type="ChEBI" id="CHEBI:29035"/>
        <label>2</label>
    </ligand>
</feature>
<dbReference type="Pfam" id="PF24898">
    <property type="entry name" value="GGDEF_GdpP"/>
    <property type="match status" value="1"/>
</dbReference>
<protein>
    <recommendedName>
        <fullName evidence="1">Cyclic-di-AMP phosphodiesterase</fullName>
        <ecNumber evidence="1">3.1.4.-</ecNumber>
    </recommendedName>
</protein>
<gene>
    <name evidence="5" type="ORF">CBW42_00675</name>
</gene>
<feature type="binding site" evidence="2">
    <location>
        <position position="376"/>
    </location>
    <ligand>
        <name>Mn(2+)</name>
        <dbReference type="ChEBI" id="CHEBI:29035"/>
        <label>1</label>
    </ligand>
</feature>
<comment type="similarity">
    <text evidence="1">Belongs to the GdpP/PdeA phosphodiesterase family.</text>
</comment>
<dbReference type="OrthoDB" id="9759476at2"/>
<evidence type="ECO:0000256" key="2">
    <source>
        <dbReference type="PIRSR" id="PIRSR026583-50"/>
    </source>
</evidence>
<keyword evidence="3" id="KW-1133">Transmembrane helix</keyword>
<name>A0A252F7N7_9FIRM</name>
<dbReference type="InterPro" id="IPR003156">
    <property type="entry name" value="DHHA1_dom"/>
</dbReference>
<organism evidence="5 6">
    <name type="scientific">Butyricicoccus porcorum</name>
    <dbReference type="NCBI Taxonomy" id="1945634"/>
    <lineage>
        <taxon>Bacteria</taxon>
        <taxon>Bacillati</taxon>
        <taxon>Bacillota</taxon>
        <taxon>Clostridia</taxon>
        <taxon>Eubacteriales</taxon>
        <taxon>Butyricicoccaceae</taxon>
        <taxon>Butyricicoccus</taxon>
    </lineage>
</organism>
<dbReference type="EC" id="3.1.4.-" evidence="1"/>
<keyword evidence="1" id="KW-0378">Hydrolase</keyword>
<evidence type="ECO:0000256" key="1">
    <source>
        <dbReference type="PIRNR" id="PIRNR026583"/>
    </source>
</evidence>
<dbReference type="InterPro" id="IPR038763">
    <property type="entry name" value="DHH_sf"/>
</dbReference>
<reference evidence="5 6" key="1">
    <citation type="submission" date="2017-05" db="EMBL/GenBank/DDBJ databases">
        <title>Butyricicoccus porcorum sp. nov. a butyrate-producing bacterium from the swine intestinal tract.</title>
        <authorList>
            <person name="Trachsel J."/>
            <person name="Humphrey S."/>
            <person name="Allen H.K."/>
        </authorList>
    </citation>
    <scope>NUCLEOTIDE SEQUENCE [LARGE SCALE GENOMIC DNA]</scope>
    <source>
        <strain evidence="5">BB10</strain>
    </source>
</reference>
<dbReference type="Gene3D" id="3.10.310.30">
    <property type="match status" value="1"/>
</dbReference>
<dbReference type="GO" id="GO:0016787">
    <property type="term" value="F:hydrolase activity"/>
    <property type="evidence" value="ECO:0007669"/>
    <property type="project" value="UniProtKB-UniRule"/>
</dbReference>
<feature type="transmembrane region" description="Helical" evidence="3">
    <location>
        <begin position="34"/>
        <end position="67"/>
    </location>
</feature>
<comment type="catalytic activity">
    <reaction evidence="1">
        <text>3',3'-c-di-AMP + H2O = 5'-O-phosphonoadenylyl-(3'-&gt;5')-adenosine + H(+)</text>
        <dbReference type="Rhea" id="RHEA:54420"/>
        <dbReference type="ChEBI" id="CHEBI:15377"/>
        <dbReference type="ChEBI" id="CHEBI:15378"/>
        <dbReference type="ChEBI" id="CHEBI:71500"/>
        <dbReference type="ChEBI" id="CHEBI:138171"/>
    </reaction>
</comment>
<feature type="binding site" evidence="2">
    <location>
        <position position="382"/>
    </location>
    <ligand>
        <name>Mn(2+)</name>
        <dbReference type="ChEBI" id="CHEBI:29035"/>
        <label>2</label>
    </ligand>
</feature>
<dbReference type="GO" id="GO:0106409">
    <property type="term" value="F:cyclic-di-AMP phosphodiesterase activity"/>
    <property type="evidence" value="ECO:0007669"/>
    <property type="project" value="RHEA"/>
</dbReference>
<comment type="function">
    <text evidence="1">Has phosphodiesterase (PDE) activity against cyclic-di-AMP (c-di-AMP).</text>
</comment>
<comment type="subcellular location">
    <subcellularLocation>
        <location evidence="1">Cell membrane</location>
    </subcellularLocation>
</comment>
<dbReference type="GO" id="GO:0003676">
    <property type="term" value="F:nucleic acid binding"/>
    <property type="evidence" value="ECO:0007669"/>
    <property type="project" value="UniProtKB-UniRule"/>
</dbReference>
<evidence type="ECO:0000259" key="4">
    <source>
        <dbReference type="PROSITE" id="PS50887"/>
    </source>
</evidence>
<dbReference type="InterPro" id="IPR000160">
    <property type="entry name" value="GGDEF_dom"/>
</dbReference>
<proteinExistence type="inferred from homology"/>
<dbReference type="InterPro" id="IPR001667">
    <property type="entry name" value="DDH_dom"/>
</dbReference>
<feature type="binding site" evidence="2">
    <location>
        <position position="528"/>
    </location>
    <ligand>
        <name>Mn(2+)</name>
        <dbReference type="ChEBI" id="CHEBI:29035"/>
        <label>2</label>
    </ligand>
</feature>
<keyword evidence="2" id="KW-0479">Metal-binding</keyword>
<comment type="caution">
    <text evidence="5">The sequence shown here is derived from an EMBL/GenBank/DDBJ whole genome shotgun (WGS) entry which is preliminary data.</text>
</comment>
<dbReference type="Gene3D" id="3.30.450.20">
    <property type="entry name" value="PAS domain"/>
    <property type="match status" value="1"/>
</dbReference>
<dbReference type="Pfam" id="PF01368">
    <property type="entry name" value="DHH"/>
    <property type="match status" value="1"/>
</dbReference>
<dbReference type="GO" id="GO:0046872">
    <property type="term" value="F:metal ion binding"/>
    <property type="evidence" value="ECO:0007669"/>
    <property type="project" value="UniProtKB-KW"/>
</dbReference>
<dbReference type="Pfam" id="PF02272">
    <property type="entry name" value="DHHA1"/>
    <property type="match status" value="1"/>
</dbReference>
<dbReference type="EMBL" id="NHOC01000001">
    <property type="protein sequence ID" value="OUM21774.1"/>
    <property type="molecule type" value="Genomic_DNA"/>
</dbReference>
<feature type="binding site" evidence="2">
    <location>
        <position position="449"/>
    </location>
    <ligand>
        <name>Mn(2+)</name>
        <dbReference type="ChEBI" id="CHEBI:29035"/>
        <label>2</label>
    </ligand>
</feature>
<keyword evidence="1" id="KW-1003">Cell membrane</keyword>
<sequence>MCRRGFPAGCGNRRGGNFALDKRLSKILEPGFGMYFVIFLLFACVSAFFSLYLAVFELIVCGVLYGYYNVTMRRRKREMLQYLETVSGNIDAESQQTMSTFPLPITVCMIGTSQIVWCNDRFNEVYDMTDSLFEQTVGDIVPGFDTTWLLEKKTRYPSEVKVGDRYYTVLGSLVQPADGSTSVLMTLYWIDSTELVSLRREFEESRPVVSIISIDNYEELVKNVSDSEKATLLAAIDNRIGEWAKDVHGVLRKFDRDRYIFIIEERDLAAIAQDKFSVLDSVRSIISREGINATLSIGIGRDGRTLEEKYEFAALALEMALSRGGDQTVIKNRFAFEFFGGVTKEVEKRTKVKSRVMANALGQLMRDSSQVFVMGHRNSDIDAVGAAVGVVCAARSRGKQVHIVLRRAQTLAQPLLDKIDASGEYNGIFIEPEQAEEMIDAGSLMVVVDTNRPDFVEAPELLQRCRRVAVIDHHRRAADYIENCAVNMHEPSASSASELVSELLQYMVPNQTISRLEAEALLAGIHLDTKGFSIKAGVRTFEAAAYLRRAGADMTSVKRMFQNSFDEYMQRERVISCARSTAGGIVIAVADFQTSRPIAAQAADELLNIIGVRASIVAFPLGDDIVVSARSMGSVNVQIITEMLGGGGSLTAAGAQMKNTDSRTATERIYHAVETYLECQSAQEDEETQ</sequence>
<dbReference type="InterPro" id="IPR051319">
    <property type="entry name" value="Oligoribo/pAp-PDE_c-di-AMP_PDE"/>
</dbReference>
<dbReference type="PROSITE" id="PS50887">
    <property type="entry name" value="GGDEF"/>
    <property type="match status" value="1"/>
</dbReference>
<dbReference type="PANTHER" id="PTHR47618:SF2">
    <property type="entry name" value="CYCLIC-DI-AMP PHOSPHODIESTERASE GDPP"/>
    <property type="match status" value="1"/>
</dbReference>
<dbReference type="AlphaFoldDB" id="A0A252F7N7"/>
<dbReference type="FunFam" id="3.90.1640.10:FF:000002">
    <property type="entry name" value="Cyclic-di-AMP phosphodiesterase"/>
    <property type="match status" value="1"/>
</dbReference>
<dbReference type="PIRSF" id="PIRSF026583">
    <property type="entry name" value="YybT"/>
    <property type="match status" value="1"/>
</dbReference>
<evidence type="ECO:0000256" key="3">
    <source>
        <dbReference type="SAM" id="Phobius"/>
    </source>
</evidence>
<evidence type="ECO:0000313" key="6">
    <source>
        <dbReference type="Proteomes" id="UP000194903"/>
    </source>
</evidence>
<comment type="cofactor">
    <cofactor evidence="2">
        <name>Mn(2+)</name>
        <dbReference type="ChEBI" id="CHEBI:29035"/>
    </cofactor>
    <text evidence="2">For phosphodiesterase activity, probably binds 2 Mn(2+) per subunit.</text>
</comment>
<dbReference type="Proteomes" id="UP000194903">
    <property type="component" value="Unassembled WGS sequence"/>
</dbReference>
<feature type="binding site" evidence="2">
    <location>
        <position position="449"/>
    </location>
    <ligand>
        <name>Mn(2+)</name>
        <dbReference type="ChEBI" id="CHEBI:29035"/>
        <label>1</label>
    </ligand>
</feature>
<evidence type="ECO:0000313" key="5">
    <source>
        <dbReference type="EMBL" id="OUM21774.1"/>
    </source>
</evidence>
<dbReference type="PANTHER" id="PTHR47618">
    <property type="entry name" value="BIFUNCTIONAL OLIGORIBONUCLEASE AND PAP PHOSPHATASE NRNA"/>
    <property type="match status" value="1"/>
</dbReference>
<dbReference type="Gene3D" id="3.90.1640.10">
    <property type="entry name" value="inorganic pyrophosphatase (n-terminal core)"/>
    <property type="match status" value="1"/>
</dbReference>
<accession>A0A252F7N7</accession>
<keyword evidence="3" id="KW-0812">Transmembrane</keyword>
<feature type="binding site" evidence="2">
    <location>
        <position position="380"/>
    </location>
    <ligand>
        <name>Mn(2+)</name>
        <dbReference type="ChEBI" id="CHEBI:29035"/>
        <label>1</label>
    </ligand>
</feature>
<keyword evidence="6" id="KW-1185">Reference proteome</keyword>
<dbReference type="GO" id="GO:0005886">
    <property type="term" value="C:plasma membrane"/>
    <property type="evidence" value="ECO:0007669"/>
    <property type="project" value="UniProtKB-SubCell"/>
</dbReference>